<dbReference type="FunFam" id="3.40.50.410:FF:000001">
    <property type="entry name" value="Collagen, type XII, alpha 1"/>
    <property type="match status" value="1"/>
</dbReference>
<dbReference type="Gene3D" id="4.10.410.10">
    <property type="entry name" value="Pancreatic trypsin inhibitor Kunitz domain"/>
    <property type="match status" value="2"/>
</dbReference>
<dbReference type="InterPro" id="IPR008160">
    <property type="entry name" value="Collagen"/>
</dbReference>
<feature type="compositionally biased region" description="Low complexity" evidence="15">
    <location>
        <begin position="1981"/>
        <end position="1993"/>
    </location>
</feature>
<evidence type="ECO:0000313" key="20">
    <source>
        <dbReference type="RefSeq" id="XP_012820988.2"/>
    </source>
</evidence>
<feature type="compositionally biased region" description="Low complexity" evidence="15">
    <location>
        <begin position="2042"/>
        <end position="2054"/>
    </location>
</feature>
<keyword evidence="2" id="KW-0964">Secreted</keyword>
<dbReference type="PRINTS" id="PR00759">
    <property type="entry name" value="BASICPTASE"/>
</dbReference>
<evidence type="ECO:0000256" key="13">
    <source>
        <dbReference type="ARBA" id="ARBA00071949"/>
    </source>
</evidence>
<dbReference type="RefSeq" id="XP_012820988.2">
    <property type="nucleotide sequence ID" value="XM_012965534.2"/>
</dbReference>
<dbReference type="Pfam" id="PF00092">
    <property type="entry name" value="VWA"/>
    <property type="match status" value="10"/>
</dbReference>
<dbReference type="OMA" id="RTCCNMY"/>
<feature type="compositionally biased region" description="Basic and acidic residues" evidence="15">
    <location>
        <begin position="1903"/>
        <end position="1915"/>
    </location>
</feature>
<dbReference type="CDD" id="cd22635">
    <property type="entry name" value="Kunitz_papilin"/>
    <property type="match status" value="1"/>
</dbReference>
<name>A0A8J1JND1_XENTR</name>
<dbReference type="InterPro" id="IPR020901">
    <property type="entry name" value="Prtase_inh_Kunz-CS"/>
</dbReference>
<dbReference type="FunFam" id="3.40.50.410:FF:000003">
    <property type="entry name" value="Collagen type VI alpha 3 chain"/>
    <property type="match status" value="1"/>
</dbReference>
<evidence type="ECO:0000256" key="6">
    <source>
        <dbReference type="ARBA" id="ARBA00022889"/>
    </source>
</evidence>
<dbReference type="Xenbase" id="XB-GENE-6451494">
    <property type="gene designation" value="col6a5"/>
</dbReference>
<feature type="domain" description="BPTI/Kunitz inhibitor" evidence="18">
    <location>
        <begin position="2649"/>
        <end position="2700"/>
    </location>
</feature>
<feature type="domain" description="VWFA" evidence="17">
    <location>
        <begin position="237"/>
        <end position="415"/>
    </location>
</feature>
<feature type="signal peptide" evidence="16">
    <location>
        <begin position="1"/>
        <end position="21"/>
    </location>
</feature>
<dbReference type="RefSeq" id="XP_031759387.1">
    <property type="nucleotide sequence ID" value="XM_031903527.1"/>
</dbReference>
<dbReference type="InterPro" id="IPR050525">
    <property type="entry name" value="ECM_Assembly_Org"/>
</dbReference>
<dbReference type="InterPro" id="IPR002223">
    <property type="entry name" value="Kunitz_BPTI"/>
</dbReference>
<evidence type="ECO:0000256" key="8">
    <source>
        <dbReference type="ARBA" id="ARBA00023157"/>
    </source>
</evidence>
<dbReference type="Pfam" id="PF01391">
    <property type="entry name" value="Collagen"/>
    <property type="match status" value="2"/>
</dbReference>
<keyword evidence="9" id="KW-0325">Glycoprotein</keyword>
<keyword evidence="5" id="KW-0677">Repeat</keyword>
<evidence type="ECO:0000256" key="12">
    <source>
        <dbReference type="ARBA" id="ARBA00044000"/>
    </source>
</evidence>
<dbReference type="FunFam" id="3.40.50.410:FF:000082">
    <property type="entry name" value="Collagen type VI alpha 5 chain"/>
    <property type="match status" value="1"/>
</dbReference>
<evidence type="ECO:0000256" key="9">
    <source>
        <dbReference type="ARBA" id="ARBA00023180"/>
    </source>
</evidence>
<feature type="compositionally biased region" description="Basic and acidic residues" evidence="15">
    <location>
        <begin position="1822"/>
        <end position="1833"/>
    </location>
</feature>
<dbReference type="CDD" id="cd01450">
    <property type="entry name" value="vWFA_subfamily_ECM"/>
    <property type="match status" value="4"/>
</dbReference>
<dbReference type="Proteomes" id="UP000008143">
    <property type="component" value="Chromosome 6"/>
</dbReference>
<feature type="domain" description="BPTI/Kunitz inhibitor" evidence="18">
    <location>
        <begin position="2719"/>
        <end position="2769"/>
    </location>
</feature>
<dbReference type="CTD" id="256076"/>
<dbReference type="FunFam" id="3.40.50.410:FF:000118">
    <property type="entry name" value="Collagen type VI alpha 6 chain"/>
    <property type="match status" value="1"/>
</dbReference>
<dbReference type="Pfam" id="PF00014">
    <property type="entry name" value="Kunitz_BPTI"/>
    <property type="match status" value="2"/>
</dbReference>
<dbReference type="PROSITE" id="PS50279">
    <property type="entry name" value="BPTI_KUNITZ_2"/>
    <property type="match status" value="2"/>
</dbReference>
<feature type="compositionally biased region" description="Basic and acidic residues" evidence="15">
    <location>
        <begin position="2032"/>
        <end position="2041"/>
    </location>
</feature>
<feature type="region of interest" description="Disordered" evidence="15">
    <location>
        <begin position="1802"/>
        <end position="2129"/>
    </location>
</feature>
<dbReference type="GO" id="GO:0004867">
    <property type="term" value="F:serine-type endopeptidase inhibitor activity"/>
    <property type="evidence" value="ECO:0007669"/>
    <property type="project" value="InterPro"/>
</dbReference>
<dbReference type="InterPro" id="IPR036880">
    <property type="entry name" value="Kunitz_BPTI_sf"/>
</dbReference>
<dbReference type="FunFam" id="3.40.50.410:FF:000004">
    <property type="entry name" value="collagen alpha-6(VI) chain"/>
    <property type="match status" value="4"/>
</dbReference>
<evidence type="ECO:0000256" key="5">
    <source>
        <dbReference type="ARBA" id="ARBA00022737"/>
    </source>
</evidence>
<keyword evidence="8" id="KW-1015">Disulfide bond</keyword>
<dbReference type="Gene3D" id="3.40.50.410">
    <property type="entry name" value="von Willebrand factor, type A domain"/>
    <property type="match status" value="10"/>
</dbReference>
<feature type="domain" description="VWFA" evidence="17">
    <location>
        <begin position="432"/>
        <end position="604"/>
    </location>
</feature>
<evidence type="ECO:0000256" key="10">
    <source>
        <dbReference type="ARBA" id="ARBA00023278"/>
    </source>
</evidence>
<comment type="function">
    <text evidence="11">Collagen VI acts as a cell-binding protein.</text>
</comment>
<evidence type="ECO:0000256" key="3">
    <source>
        <dbReference type="ARBA" id="ARBA00022530"/>
    </source>
</evidence>
<reference evidence="20 21" key="1">
    <citation type="submission" date="2025-04" db="UniProtKB">
        <authorList>
            <consortium name="RefSeq"/>
        </authorList>
    </citation>
    <scope>IDENTIFICATION</scope>
    <source>
        <strain evidence="20 21">Nigerian</strain>
        <tissue evidence="20 21">Liver and blood</tissue>
    </source>
</reference>
<dbReference type="PANTHER" id="PTHR24020">
    <property type="entry name" value="COLLAGEN ALPHA"/>
    <property type="match status" value="1"/>
</dbReference>
<evidence type="ECO:0000259" key="18">
    <source>
        <dbReference type="PROSITE" id="PS50279"/>
    </source>
</evidence>
<dbReference type="InterPro" id="IPR036465">
    <property type="entry name" value="vWFA_dom_sf"/>
</dbReference>
<protein>
    <recommendedName>
        <fullName evidence="13">Collagen alpha-5(VI) chain</fullName>
    </recommendedName>
    <alternativeName>
        <fullName evidence="14">Collagen alpha-1(XXIX) chain</fullName>
    </alternativeName>
</protein>
<dbReference type="SUPFAM" id="SSF57362">
    <property type="entry name" value="BPTI-like"/>
    <property type="match status" value="2"/>
</dbReference>
<organism evidence="19 21">
    <name type="scientific">Xenopus tropicalis</name>
    <name type="common">Western clawed frog</name>
    <name type="synonym">Silurana tropicalis</name>
    <dbReference type="NCBI Taxonomy" id="8364"/>
    <lineage>
        <taxon>Eukaryota</taxon>
        <taxon>Metazoa</taxon>
        <taxon>Chordata</taxon>
        <taxon>Craniata</taxon>
        <taxon>Vertebrata</taxon>
        <taxon>Euteleostomi</taxon>
        <taxon>Amphibia</taxon>
        <taxon>Batrachia</taxon>
        <taxon>Anura</taxon>
        <taxon>Pipoidea</taxon>
        <taxon>Pipidae</taxon>
        <taxon>Xenopodinae</taxon>
        <taxon>Xenopus</taxon>
        <taxon>Silurana</taxon>
    </lineage>
</organism>
<feature type="domain" description="VWFA" evidence="17">
    <location>
        <begin position="840"/>
        <end position="1014"/>
    </location>
</feature>
<feature type="chain" id="PRO_5044692302" description="Collagen alpha-5(VI) chain" evidence="16">
    <location>
        <begin position="22"/>
        <end position="2771"/>
    </location>
</feature>
<feature type="domain" description="VWFA" evidence="17">
    <location>
        <begin position="2161"/>
        <end position="2306"/>
    </location>
</feature>
<keyword evidence="6" id="KW-0130">Cell adhesion</keyword>
<proteinExistence type="inferred from homology"/>
<dbReference type="KEGG" id="xtr:100486063"/>
<evidence type="ECO:0000256" key="16">
    <source>
        <dbReference type="SAM" id="SignalP"/>
    </source>
</evidence>
<dbReference type="PANTHER" id="PTHR24020:SF86">
    <property type="entry name" value="COLLAGEN, TYPE VI, ALPHA 4"/>
    <property type="match status" value="1"/>
</dbReference>
<dbReference type="AGR" id="Xenbase:XB-GENE-6451494"/>
<feature type="domain" description="VWFA" evidence="17">
    <location>
        <begin position="1213"/>
        <end position="1386"/>
    </location>
</feature>
<dbReference type="InterPro" id="IPR002035">
    <property type="entry name" value="VWF_A"/>
</dbReference>
<dbReference type="PROSITE" id="PS50234">
    <property type="entry name" value="VWFA"/>
    <property type="match status" value="10"/>
</dbReference>
<keyword evidence="7 20" id="KW-0176">Collagen</keyword>
<evidence type="ECO:0000259" key="17">
    <source>
        <dbReference type="PROSITE" id="PS50234"/>
    </source>
</evidence>
<evidence type="ECO:0000256" key="15">
    <source>
        <dbReference type="SAM" id="MobiDB-lite"/>
    </source>
</evidence>
<evidence type="ECO:0000256" key="1">
    <source>
        <dbReference type="ARBA" id="ARBA00004498"/>
    </source>
</evidence>
<keyword evidence="4 16" id="KW-0732">Signal</keyword>
<dbReference type="SUPFAM" id="SSF53300">
    <property type="entry name" value="vWA-like"/>
    <property type="match status" value="11"/>
</dbReference>
<accession>A0A8J1JND1</accession>
<evidence type="ECO:0000313" key="22">
    <source>
        <dbReference type="Xenbase" id="XB-GENE-6451494"/>
    </source>
</evidence>
<sequence length="2771" mass="303792">MGFWKVFLACVLGSYSVNVSASQKTVCTEASIADIVFLMDGSWSIGTENFITMKNFLYTLVNGFDVGLDKIQIGLIQYSDNARTEFFLNSYSNKEDVLKYIQNLKYKGGGTKTGLSLEFMLTQHFSEAAGSRAAEGVPQIAVVITDGQAQDSIREPAIAVKNAGIILYAIGIKDAVLSELNEIASDPDDKHVYSVADFNALQSISQNMIQVLCTTVEEAARQTGQIAQVCRTANQADIVLLVESTTRMGDATFEKAKNFLYDLVSNLDVGINKIRIGLVTYNDETNPEFLLNSYSSKTEILESIQNMKYVEGYTYTGRALEYVNTTYFTQAAGSRFEESVAQILIIVTEGDSSDTLTEPAKELKSRGISVYVVGTNIKYDRQLQEASSKPDEKFFYQLDDFDDSENVTEQLLKNLCFSIDLNIQVYSKRYADVVFLVDSSTSMGTIFFQKMKDFIIHIINQLNVGINKHRIGLAQYSGLPQTEFLLNHYETKEEILKHIKETFTYRGGPLKTGHALEFVRSTFFIEEAGSRINYGNPQFLVVITSSKSEDAVRRHAEELKSVGVTTISVGIGNSDRKELEKIATDPFVFQTTGLQHISNLQQDVANVIIAEDMLQFSPVSVVPAVCSSASVADIVFLIDESSSIGPINFQLTRVFLHKVVSALDISLSNVRVGLVLYSDEPRLELKLNTFNEKYEILDFITKLPYRGGKAHTGAALDFLRKKMFTKQNGGRPHQGVQQIAVVMTNGQSMDNFTKPAAKLRRSGVEVFAVGFQNINDTELDIIASHPPRKHVTNVESFLQLSNLEFRIQKRLCNEIVVKSFAVPAIARAVKEGCVDTEEADIYFLIDGSGSIYPEDFEDMKKFMIELISMFQVGANRVRFGVVQYSDVRRTEFFISEHNTQKMLKDAISQIEQLGGGTLTGEALTSMKQLFVNAAKDRPHKVPQSLVVITDGESQDRVTEAAAEIRNDGITIFAIGVKNAVEEEIRDIAGSNEKMFFVNNFDSLKVIKNDLARELCTPEACKNMKADIVFLVDSSASINSDDYETMKEFMESMVKQAEIGPDRVQIGLIQFSSETKEEFPLNRYKRKDEIQSAIRGIQQLSQGTLMGEALKYTLPYFSASKGGRVNTKQYLIVITDGEAQDAVGNPAKAIRDHGVIIYAIGVQQANNTQLLEIAGKQEQVYYEDSFDSLAFLNKNIMFEICNPQESCKKTEVADIIFLLDASASITRGEFRLMQRFVEAVVNDSLVGKDNVQFGAVVYGTNPAEQFSLNTYSTKLDILKAVFSLPQVSGYTYTAKALEYTRIRFGTSYGGRPGISHILILVTDGATTEADRPNLPIVSKALKDDGIIVFAVGVGKAVPQELQQIAGYPDRWFLVQNYKGLDNIHDNITQVVCDESKPACSHEQLDLVFLIDGSASITSSNFTSAKTFMKEIVDSFTISENRVRIGVAQYSANPKKEFFLNEYYSSSDMKKQIDSISQLKATTYTGKGLRFVKQFFDPANGGRKNVPQYLIVMTDGMSNDSVNEDAAALRSSGVKIFSIGIGLRNSFELVMIAGSPKNVYEVETFQALDSIKRQIVAQVCEPSDQPIIGKECSLDITISVDYSRRAMLSTVPRVQQKLQQFLPPVLQRISSLSNISCASGSQINLRFRYAVAAQDRLTFDSDFEKFNEDIIKKFIAEQSSVDTYLNAKFLQSLWNKYIGLPSQKAKIILVFTDGLDESSEVLKATTESLRKQGLDALLFIALEGVKDFTELQNLEFGRGFSYQQPLSIALHDLPSVMLKEMDTVAERKCCNVVCKCLGQDGPLGSPGALGTKGQPGIKGSQGHPGEEGGHGERGFRGLNGTRGESGCPGRRGLKGARGIRGDKGDDGEFGIDGVPGEQGEPGGRGASGERGDTGAQGRKGPRGQPGEKGENGLRGDPGEPGTNINIQGPIGLKGNPGRQGEAGSDGVEGEPGNNGPNGPQGRRGPPGLKGARGFPGEPGNKGDSGIQGIQGSQGMPGPPGPQGPQGLSGRQGDAGAPGASGSFGKPGAPGLKGEPGENGEKGEPGIPGRRGLPGLDGPDGYGPPGLKGEKGHLGFPGDPGPQGEDGDPGIAGNGGPKGISGRRGNSGPPGTNGQRGERGPRGPMGAKGLPGTMPMTPCELVAFTRENCPCFASASKCPVYPTEIVFALDASQDVPPAAFQRMKNTIISIIEKLDISESNCPRGARVAVVAYNSNTKYLIRFSDYKRKSLLLEAIRGISPERSSSRRNIGEAMKFVGRNIFKRIRHGIHVRKVAVFFANGPSPDADAINSAVLEYSALDIIPIVIAFNNVPNVVAAFSADETRRFQVFVWSRPEDQRLELISYCTLCYDKCTPDEECELDQMPATLIDMDIAFVLDSSHNVQADVFEEMKDFVSSMLDTVYISTRPAVSETEARVALVQQAVKDFGPNRNTSPVKTEFDLLRYNSANMMKRHIKQSVRQLNGPSAVGNSVQWVIDNIFLKTPMPRKHKVLFLILASPTSYWDREKLKEVSKKAKCQGFAIFVLGFGKTISELEMTQLPSLPQDQHLLRLISMSKPELVYAKKFSHAFFNLLDRGFNHYPPAVLQAECQGRGDSSFSVVRSFPDTRLTQVDTAAAEVPDETIEVVEVLGTPAPEEIVGKKTEKIIINKVADNCLLDVNHGTACRGYQRMWYYIKSIDACSQFWYGGCDGNGNRFSSETECLQTCSSKSKKANGEVRSLKKDVCTMKQEEGKCADYILKWSYNQGKKACVQFWYGGCGGNGNRFDTQEQCEATCMS</sequence>
<dbReference type="SMART" id="SM00327">
    <property type="entry name" value="VWA"/>
    <property type="match status" value="10"/>
</dbReference>
<feature type="domain" description="VWFA" evidence="17">
    <location>
        <begin position="34"/>
        <end position="208"/>
    </location>
</feature>
<evidence type="ECO:0000256" key="11">
    <source>
        <dbReference type="ARBA" id="ARBA00043858"/>
    </source>
</evidence>
<evidence type="ECO:0000256" key="14">
    <source>
        <dbReference type="ARBA" id="ARBA00080704"/>
    </source>
</evidence>
<keyword evidence="3" id="KW-0272">Extracellular matrix</keyword>
<feature type="domain" description="VWFA" evidence="17">
    <location>
        <begin position="1404"/>
        <end position="1573"/>
    </location>
</feature>
<dbReference type="GeneID" id="100486063"/>
<keyword evidence="10" id="KW-0379">Hydroxylation</keyword>
<dbReference type="FunFam" id="3.40.50.410:FF:000021">
    <property type="entry name" value="Collagen, type VI, alpha 3"/>
    <property type="match status" value="1"/>
</dbReference>
<dbReference type="GO" id="GO:0007155">
    <property type="term" value="P:cell adhesion"/>
    <property type="evidence" value="ECO:0007669"/>
    <property type="project" value="UniProtKB-KW"/>
</dbReference>
<gene>
    <name evidence="20 21 22" type="primary">col6a5</name>
</gene>
<evidence type="ECO:0000256" key="2">
    <source>
        <dbReference type="ARBA" id="ARBA00022525"/>
    </source>
</evidence>
<dbReference type="FunFam" id="4.10.410.10:FF:000020">
    <property type="entry name" value="Collagen, type VI, alpha 3"/>
    <property type="match status" value="2"/>
</dbReference>
<evidence type="ECO:0000313" key="19">
    <source>
        <dbReference type="Proteomes" id="UP000008143"/>
    </source>
</evidence>
<dbReference type="FunFam" id="3.40.50.410:FF:000016">
    <property type="entry name" value="Collagen type VI alpha 3 chain"/>
    <property type="match status" value="1"/>
</dbReference>
<evidence type="ECO:0000313" key="21">
    <source>
        <dbReference type="RefSeq" id="XP_031759387.1"/>
    </source>
</evidence>
<dbReference type="PROSITE" id="PS00280">
    <property type="entry name" value="BPTI_KUNITZ_1"/>
    <property type="match status" value="1"/>
</dbReference>
<dbReference type="GO" id="GO:0005589">
    <property type="term" value="C:collagen type VI trimer"/>
    <property type="evidence" value="ECO:0007669"/>
    <property type="project" value="UniProtKB-ARBA"/>
</dbReference>
<dbReference type="PRINTS" id="PR00453">
    <property type="entry name" value="VWFADOMAIN"/>
</dbReference>
<dbReference type="CDD" id="cd22630">
    <property type="entry name" value="Kunitz_collagen_alpha6_VI"/>
    <property type="match status" value="1"/>
</dbReference>
<feature type="domain" description="VWFA" evidence="17">
    <location>
        <begin position="1026"/>
        <end position="1199"/>
    </location>
</feature>
<feature type="compositionally biased region" description="Gly residues" evidence="15">
    <location>
        <begin position="2087"/>
        <end position="2096"/>
    </location>
</feature>
<dbReference type="SMART" id="SM00131">
    <property type="entry name" value="KU"/>
    <property type="match status" value="2"/>
</dbReference>
<feature type="compositionally biased region" description="Low complexity" evidence="15">
    <location>
        <begin position="1948"/>
        <end position="1964"/>
    </location>
</feature>
<keyword evidence="19" id="KW-1185">Reference proteome</keyword>
<comment type="similarity">
    <text evidence="12">Belongs to the type VI collagen family.</text>
</comment>
<dbReference type="OrthoDB" id="6132182at2759"/>
<evidence type="ECO:0000256" key="4">
    <source>
        <dbReference type="ARBA" id="ARBA00022729"/>
    </source>
</evidence>
<feature type="domain" description="VWFA" evidence="17">
    <location>
        <begin position="2367"/>
        <end position="2568"/>
    </location>
</feature>
<comment type="subcellular location">
    <subcellularLocation>
        <location evidence="1">Secreted</location>
        <location evidence="1">Extracellular space</location>
        <location evidence="1">Extracellular matrix</location>
    </subcellularLocation>
</comment>
<feature type="domain" description="VWFA" evidence="17">
    <location>
        <begin position="633"/>
        <end position="811"/>
    </location>
</feature>
<evidence type="ECO:0000256" key="7">
    <source>
        <dbReference type="ARBA" id="ARBA00023119"/>
    </source>
</evidence>
<dbReference type="CDD" id="cd01472">
    <property type="entry name" value="vWA_collagen"/>
    <property type="match status" value="3"/>
</dbReference>